<name>A0A9D2GJK1_9FIRM</name>
<dbReference type="CDD" id="cd00060">
    <property type="entry name" value="FHA"/>
    <property type="match status" value="1"/>
</dbReference>
<protein>
    <submittedName>
        <fullName evidence="2">FHA domain-containing protein</fullName>
    </submittedName>
</protein>
<accession>A0A9D2GJK1</accession>
<comment type="caution">
    <text evidence="2">The sequence shown here is derived from an EMBL/GenBank/DDBJ whole genome shotgun (WGS) entry which is preliminary data.</text>
</comment>
<sequence length="201" mass="22309">MAVVRCSNGHYYDDEKFSRCPHCGIFANLDISQMKGGSRRKENDEKTVALSQTGRMPEDICRTIALEEALKNPGDDQKTVGYFSDSRGNDFVTGWLVCVEGPERGRDFRLYHGFNQIGRNLGMTVCLAGDGGVSRENHCAVVYEARDNRFYLVPEGGNTVLLNGAVIRSPETIKTGDQIGVGGSELEFVAFCREGRVWEKE</sequence>
<evidence type="ECO:0000313" key="2">
    <source>
        <dbReference type="EMBL" id="HIZ80403.1"/>
    </source>
</evidence>
<organism evidence="2 3">
    <name type="scientific">Candidatus Lachnoclostridium stercorigallinarum</name>
    <dbReference type="NCBI Taxonomy" id="2838634"/>
    <lineage>
        <taxon>Bacteria</taxon>
        <taxon>Bacillati</taxon>
        <taxon>Bacillota</taxon>
        <taxon>Clostridia</taxon>
        <taxon>Lachnospirales</taxon>
        <taxon>Lachnospiraceae</taxon>
    </lineage>
</organism>
<reference evidence="2" key="1">
    <citation type="journal article" date="2021" name="PeerJ">
        <title>Extensive microbial diversity within the chicken gut microbiome revealed by metagenomics and culture.</title>
        <authorList>
            <person name="Gilroy R."/>
            <person name="Ravi A."/>
            <person name="Getino M."/>
            <person name="Pursley I."/>
            <person name="Horton D.L."/>
            <person name="Alikhan N.F."/>
            <person name="Baker D."/>
            <person name="Gharbi K."/>
            <person name="Hall N."/>
            <person name="Watson M."/>
            <person name="Adriaenssens E.M."/>
            <person name="Foster-Nyarko E."/>
            <person name="Jarju S."/>
            <person name="Secka A."/>
            <person name="Antonio M."/>
            <person name="Oren A."/>
            <person name="Chaudhuri R.R."/>
            <person name="La Ragione R."/>
            <person name="Hildebrand F."/>
            <person name="Pallen M.J."/>
        </authorList>
    </citation>
    <scope>NUCLEOTIDE SEQUENCE</scope>
    <source>
        <strain evidence="2">ChiBcec1-1093</strain>
    </source>
</reference>
<dbReference type="SUPFAM" id="SSF49879">
    <property type="entry name" value="SMAD/FHA domain"/>
    <property type="match status" value="1"/>
</dbReference>
<evidence type="ECO:0000313" key="3">
    <source>
        <dbReference type="Proteomes" id="UP000824101"/>
    </source>
</evidence>
<dbReference type="Gene3D" id="2.60.200.20">
    <property type="match status" value="1"/>
</dbReference>
<reference evidence="2" key="2">
    <citation type="submission" date="2021-04" db="EMBL/GenBank/DDBJ databases">
        <authorList>
            <person name="Gilroy R."/>
        </authorList>
    </citation>
    <scope>NUCLEOTIDE SEQUENCE</scope>
    <source>
        <strain evidence="2">ChiBcec1-1093</strain>
    </source>
</reference>
<dbReference type="EMBL" id="DXBC01000184">
    <property type="protein sequence ID" value="HIZ80403.1"/>
    <property type="molecule type" value="Genomic_DNA"/>
</dbReference>
<dbReference type="InterPro" id="IPR008984">
    <property type="entry name" value="SMAD_FHA_dom_sf"/>
</dbReference>
<evidence type="ECO:0000259" key="1">
    <source>
        <dbReference type="PROSITE" id="PS50006"/>
    </source>
</evidence>
<dbReference type="PROSITE" id="PS50006">
    <property type="entry name" value="FHA_DOMAIN"/>
    <property type="match status" value="1"/>
</dbReference>
<dbReference type="Proteomes" id="UP000824101">
    <property type="component" value="Unassembled WGS sequence"/>
</dbReference>
<dbReference type="InterPro" id="IPR000253">
    <property type="entry name" value="FHA_dom"/>
</dbReference>
<feature type="domain" description="FHA" evidence="1">
    <location>
        <begin position="115"/>
        <end position="167"/>
    </location>
</feature>
<dbReference type="AlphaFoldDB" id="A0A9D2GJK1"/>
<proteinExistence type="predicted"/>
<gene>
    <name evidence="2" type="ORF">IAA17_11520</name>
</gene>